<protein>
    <recommendedName>
        <fullName evidence="4">SGNH hydrolase-type esterase domain-containing protein</fullName>
    </recommendedName>
</protein>
<evidence type="ECO:0008006" key="4">
    <source>
        <dbReference type="Google" id="ProtNLM"/>
    </source>
</evidence>
<gene>
    <name evidence="2" type="ORF">N301_03229</name>
</gene>
<feature type="non-terminal residue" evidence="2">
    <location>
        <position position="1"/>
    </location>
</feature>
<keyword evidence="3" id="KW-1185">Reference proteome</keyword>
<feature type="compositionally biased region" description="Acidic residues" evidence="1">
    <location>
        <begin position="146"/>
        <end position="155"/>
    </location>
</feature>
<dbReference type="Proteomes" id="UP000053858">
    <property type="component" value="Unassembled WGS sequence"/>
</dbReference>
<proteinExistence type="predicted"/>
<accession>A0A0A0A821</accession>
<evidence type="ECO:0000313" key="3">
    <source>
        <dbReference type="Proteomes" id="UP000053858"/>
    </source>
</evidence>
<reference evidence="3" key="1">
    <citation type="journal article" date="2014" name="Science">
        <title>Comparative genomics reveals insights into avian genome evolution and adaptation.</title>
        <authorList>
            <consortium name="Avian Genome Consortium"/>
            <person name="Zhang G."/>
            <person name="Li C."/>
            <person name="Li Q."/>
            <person name="Li B."/>
            <person name="Larkin D.M."/>
            <person name="Lee C."/>
            <person name="Storz J.F."/>
            <person name="Antunes A."/>
            <person name="Greenwold M.J."/>
            <person name="Meredith R.W."/>
            <person name="Odeen A."/>
            <person name="Cui J."/>
            <person name="Zhou Q."/>
            <person name="Xu L."/>
            <person name="Pan H."/>
            <person name="Wang Z."/>
            <person name="Jin L."/>
            <person name="Zhang P."/>
            <person name="Hu H."/>
            <person name="Yang W."/>
            <person name="Hu J."/>
            <person name="Xiao J."/>
            <person name="Yang Z."/>
            <person name="Liu Y."/>
            <person name="Xie Q."/>
            <person name="Yu H."/>
            <person name="Lian J."/>
            <person name="Wen P."/>
            <person name="Zhang F."/>
            <person name="Li H."/>
            <person name="Zeng Y."/>
            <person name="Xiong Z."/>
            <person name="Liu S."/>
            <person name="Zhou L."/>
            <person name="Huang Z."/>
            <person name="An N."/>
            <person name="Wang J."/>
            <person name="Zheng Q."/>
            <person name="Xiong Y."/>
            <person name="Wang G."/>
            <person name="Wang B."/>
            <person name="Wang J."/>
            <person name="Fan Y."/>
            <person name="da Fonseca R.R."/>
            <person name="Alfaro-Nunez A."/>
            <person name="Schubert M."/>
            <person name="Orlando L."/>
            <person name="Mourier T."/>
            <person name="Howard J.T."/>
            <person name="Ganapathy G."/>
            <person name="Pfenning A."/>
            <person name="Whitney O."/>
            <person name="Rivas M.V."/>
            <person name="Hara E."/>
            <person name="Smith J."/>
            <person name="Farre M."/>
            <person name="Narayan J."/>
            <person name="Slavov G."/>
            <person name="Romanov M.N."/>
            <person name="Borges R."/>
            <person name="Machado J.P."/>
            <person name="Khan I."/>
            <person name="Springer M.S."/>
            <person name="Gatesy J."/>
            <person name="Hoffmann F.G."/>
            <person name="Opazo J.C."/>
            <person name="Hastad O."/>
            <person name="Sawyer R.H."/>
            <person name="Kim H."/>
            <person name="Kim K.W."/>
            <person name="Kim H.J."/>
            <person name="Cho S."/>
            <person name="Li N."/>
            <person name="Huang Y."/>
            <person name="Bruford M.W."/>
            <person name="Zhan X."/>
            <person name="Dixon A."/>
            <person name="Bertelsen M.F."/>
            <person name="Derryberry E."/>
            <person name="Warren W."/>
            <person name="Wilson R.K."/>
            <person name="Li S."/>
            <person name="Ray D.A."/>
            <person name="Green R.E."/>
            <person name="O'Brien S.J."/>
            <person name="Griffin D."/>
            <person name="Johnson W.E."/>
            <person name="Haussler D."/>
            <person name="Ryder O.A."/>
            <person name="Willerslev E."/>
            <person name="Graves G.R."/>
            <person name="Alstrom P."/>
            <person name="Fjeldsa J."/>
            <person name="Mindell D.P."/>
            <person name="Edwards S.V."/>
            <person name="Braun E.L."/>
            <person name="Rahbek C."/>
            <person name="Burt D.W."/>
            <person name="Houde P."/>
            <person name="Zhang Y."/>
            <person name="Yang H."/>
            <person name="Wang J."/>
            <person name="Jarvis E.D."/>
            <person name="Gilbert M.T."/>
            <person name="Wang J."/>
        </authorList>
    </citation>
    <scope>NUCLEOTIDE SEQUENCE [LARGE SCALE GENOMIC DNA]</scope>
</reference>
<dbReference type="EMBL" id="KL870641">
    <property type="protein sequence ID" value="KGL89130.1"/>
    <property type="molecule type" value="Genomic_DNA"/>
</dbReference>
<dbReference type="SUPFAM" id="SSF52266">
    <property type="entry name" value="SGNH hydrolase"/>
    <property type="match status" value="1"/>
</dbReference>
<feature type="non-terminal residue" evidence="2">
    <location>
        <position position="345"/>
    </location>
</feature>
<evidence type="ECO:0000313" key="2">
    <source>
        <dbReference type="EMBL" id="KGL89130.1"/>
    </source>
</evidence>
<feature type="compositionally biased region" description="Basic and acidic residues" evidence="1">
    <location>
        <begin position="100"/>
        <end position="109"/>
    </location>
</feature>
<feature type="region of interest" description="Disordered" evidence="1">
    <location>
        <begin position="146"/>
        <end position="175"/>
    </location>
</feature>
<dbReference type="AlphaFoldDB" id="A0A0A0A821"/>
<name>A0A0A0A821_CHAVO</name>
<organism evidence="2 3">
    <name type="scientific">Charadrius vociferus</name>
    <name type="common">Killdeer</name>
    <name type="synonym">Aegialitis vocifera</name>
    <dbReference type="NCBI Taxonomy" id="50402"/>
    <lineage>
        <taxon>Eukaryota</taxon>
        <taxon>Metazoa</taxon>
        <taxon>Chordata</taxon>
        <taxon>Craniata</taxon>
        <taxon>Vertebrata</taxon>
        <taxon>Euteleostomi</taxon>
        <taxon>Archelosauria</taxon>
        <taxon>Archosauria</taxon>
        <taxon>Dinosauria</taxon>
        <taxon>Saurischia</taxon>
        <taxon>Theropoda</taxon>
        <taxon>Coelurosauria</taxon>
        <taxon>Aves</taxon>
        <taxon>Neognathae</taxon>
        <taxon>Neoaves</taxon>
        <taxon>Charadriiformes</taxon>
        <taxon>Charadriidae</taxon>
        <taxon>Charadrius</taxon>
    </lineage>
</organism>
<dbReference type="Gene3D" id="3.40.50.12690">
    <property type="match status" value="1"/>
</dbReference>
<feature type="region of interest" description="Disordered" evidence="1">
    <location>
        <begin position="85"/>
        <end position="134"/>
    </location>
</feature>
<evidence type="ECO:0000256" key="1">
    <source>
        <dbReference type="SAM" id="MobiDB-lite"/>
    </source>
</evidence>
<dbReference type="Gene3D" id="3.40.50.12700">
    <property type="match status" value="1"/>
</dbReference>
<sequence length="345" mass="38563">VGTQTDLPCKHVAVQVSGCNECLSLALLSQGARDTACVQCDQVNDLLRQVVELREEVERLRSIRDCENEIDWWSHTLRQKQQEEALSEVDDPLPSCHQAEGGDLRDKGEWSQIPPWRGKRNPSQPPSPSQLPLHNRYGALEIEDNATEDGEDDPTSELPRASHSPPRLRTSSTKKGRKVIVVGDSLLKGTEGPICRPDPSHREVICLPGARIKDTQRKLPSLVQTSDYYSLLIFQAGGEEVGTRSLKVMKNDFRALGQLVKGSGAQIVFSSILPFARDDEGINRRSKQINSWLRGWCIWQNFGFFDHGLVYRKRGMLATGGDRLTCRGRKILGQELAGLIHRALN</sequence>
<dbReference type="STRING" id="50402.A0A0A0A821"/>